<keyword evidence="2" id="KW-1185">Reference proteome</keyword>
<comment type="caution">
    <text evidence="1">The sequence shown here is derived from an EMBL/GenBank/DDBJ whole genome shotgun (WGS) entry which is preliminary data.</text>
</comment>
<dbReference type="Proteomes" id="UP000612746">
    <property type="component" value="Unassembled WGS sequence"/>
</dbReference>
<dbReference type="AlphaFoldDB" id="A0A8H7PMP0"/>
<gene>
    <name evidence="1" type="ORF">INT44_007516</name>
</gene>
<evidence type="ECO:0000313" key="2">
    <source>
        <dbReference type="Proteomes" id="UP000612746"/>
    </source>
</evidence>
<evidence type="ECO:0000313" key="1">
    <source>
        <dbReference type="EMBL" id="KAG2176852.1"/>
    </source>
</evidence>
<dbReference type="EMBL" id="JAEPRA010000013">
    <property type="protein sequence ID" value="KAG2176852.1"/>
    <property type="molecule type" value="Genomic_DNA"/>
</dbReference>
<name>A0A8H7PMP0_9FUNG</name>
<organism evidence="1 2">
    <name type="scientific">Umbelopsis vinacea</name>
    <dbReference type="NCBI Taxonomy" id="44442"/>
    <lineage>
        <taxon>Eukaryota</taxon>
        <taxon>Fungi</taxon>
        <taxon>Fungi incertae sedis</taxon>
        <taxon>Mucoromycota</taxon>
        <taxon>Mucoromycotina</taxon>
        <taxon>Umbelopsidomycetes</taxon>
        <taxon>Umbelopsidales</taxon>
        <taxon>Umbelopsidaceae</taxon>
        <taxon>Umbelopsis</taxon>
    </lineage>
</organism>
<proteinExistence type="predicted"/>
<dbReference type="OrthoDB" id="2427805at2759"/>
<reference evidence="1" key="1">
    <citation type="submission" date="2020-12" db="EMBL/GenBank/DDBJ databases">
        <title>Metabolic potential, ecology and presence of endohyphal bacteria is reflected in genomic diversity of Mucoromycotina.</title>
        <authorList>
            <person name="Muszewska A."/>
            <person name="Okrasinska A."/>
            <person name="Steczkiewicz K."/>
            <person name="Drgas O."/>
            <person name="Orlowska M."/>
            <person name="Perlinska-Lenart U."/>
            <person name="Aleksandrzak-Piekarczyk T."/>
            <person name="Szatraj K."/>
            <person name="Zielenkiewicz U."/>
            <person name="Pilsyk S."/>
            <person name="Malc E."/>
            <person name="Mieczkowski P."/>
            <person name="Kruszewska J.S."/>
            <person name="Biernat P."/>
            <person name="Pawlowska J."/>
        </authorList>
    </citation>
    <scope>NUCLEOTIDE SEQUENCE</scope>
    <source>
        <strain evidence="1">WA0000051536</strain>
    </source>
</reference>
<protein>
    <submittedName>
        <fullName evidence="1">Uncharacterized protein</fullName>
    </submittedName>
</protein>
<sequence length="234" mass="26315">MTYTSRLRLKDPFHVAIENVDIANGPQKLATPDGTLTVELLSAKTPKQSGMAVNGQASLQDLYGNNQISPQYLFLTDDVEAYRADISRDHSLISNEPITAHNADYALEVWEEENVAPRLLDVNEDFFQRLEAAFQKMIPEEKWTLSIGKIVENELFKLGKKSNVTTRSPCHSWILDTTDKNYIIDGHFTKEELKEINSWQSAILPDIPDNVAECIKSLDASKLGNCDMKLSSEV</sequence>
<accession>A0A8H7PMP0</accession>